<name>A0ABM8WVG8_9BURK</name>
<dbReference type="EMBL" id="CAJZAG010000004">
    <property type="protein sequence ID" value="CAG9171487.1"/>
    <property type="molecule type" value="Genomic_DNA"/>
</dbReference>
<proteinExistence type="predicted"/>
<accession>A0ABM8WVG8</accession>
<gene>
    <name evidence="1" type="ORF">LMG32289_02387</name>
</gene>
<evidence type="ECO:0000313" key="2">
    <source>
        <dbReference type="Proteomes" id="UP000706525"/>
    </source>
</evidence>
<keyword evidence="2" id="KW-1185">Reference proteome</keyword>
<dbReference type="Proteomes" id="UP000706525">
    <property type="component" value="Unassembled WGS sequence"/>
</dbReference>
<evidence type="ECO:0000313" key="1">
    <source>
        <dbReference type="EMBL" id="CAG9171487.1"/>
    </source>
</evidence>
<comment type="caution">
    <text evidence="1">The sequence shown here is derived from an EMBL/GenBank/DDBJ whole genome shotgun (WGS) entry which is preliminary data.</text>
</comment>
<sequence length="76" mass="8497">MLIGDVLFADAVRCLYNAQQTLKREINPKIYSLSEWQSAIAADEPFLREVLARPKLFLIGNSDDLGNQGHRIALAP</sequence>
<reference evidence="1 2" key="1">
    <citation type="submission" date="2021-08" db="EMBL/GenBank/DDBJ databases">
        <authorList>
            <person name="Peeters C."/>
        </authorList>
    </citation>
    <scope>NUCLEOTIDE SEQUENCE [LARGE SCALE GENOMIC DNA]</scope>
    <source>
        <strain evidence="1 2">LMG 32289</strain>
    </source>
</reference>
<organism evidence="1 2">
    <name type="scientific">Cupriavidus pampae</name>
    <dbReference type="NCBI Taxonomy" id="659251"/>
    <lineage>
        <taxon>Bacteria</taxon>
        <taxon>Pseudomonadati</taxon>
        <taxon>Pseudomonadota</taxon>
        <taxon>Betaproteobacteria</taxon>
        <taxon>Burkholderiales</taxon>
        <taxon>Burkholderiaceae</taxon>
        <taxon>Cupriavidus</taxon>
    </lineage>
</organism>
<protein>
    <submittedName>
        <fullName evidence="1">Uncharacterized protein</fullName>
    </submittedName>
</protein>